<reference evidence="1 2" key="1">
    <citation type="submission" date="2019-06" db="EMBL/GenBank/DDBJ databases">
        <title>A chromosomal-level reference genome of Carpinus fangiana (Coryloideae, Betulaceae).</title>
        <authorList>
            <person name="Yang X."/>
            <person name="Wang Z."/>
            <person name="Zhang L."/>
            <person name="Hao G."/>
            <person name="Liu J."/>
            <person name="Yang Y."/>
        </authorList>
    </citation>
    <scope>NUCLEOTIDE SEQUENCE [LARGE SCALE GENOMIC DNA]</scope>
    <source>
        <strain evidence="1">Cfa_2016G</strain>
        <tissue evidence="1">Leaf</tissue>
    </source>
</reference>
<keyword evidence="2" id="KW-1185">Reference proteome</keyword>
<sequence length="61" mass="6772">MAVSVMDQAPRGRWRVLRGVRGRGEEVGRLEGVVVGQGEMWTAKDWVPKARWVPLGEKAAV</sequence>
<proteinExistence type="predicted"/>
<evidence type="ECO:0000313" key="2">
    <source>
        <dbReference type="Proteomes" id="UP000327013"/>
    </source>
</evidence>
<dbReference type="AlphaFoldDB" id="A0A5N6L289"/>
<organism evidence="1 2">
    <name type="scientific">Carpinus fangiana</name>
    <dbReference type="NCBI Taxonomy" id="176857"/>
    <lineage>
        <taxon>Eukaryota</taxon>
        <taxon>Viridiplantae</taxon>
        <taxon>Streptophyta</taxon>
        <taxon>Embryophyta</taxon>
        <taxon>Tracheophyta</taxon>
        <taxon>Spermatophyta</taxon>
        <taxon>Magnoliopsida</taxon>
        <taxon>eudicotyledons</taxon>
        <taxon>Gunneridae</taxon>
        <taxon>Pentapetalae</taxon>
        <taxon>rosids</taxon>
        <taxon>fabids</taxon>
        <taxon>Fagales</taxon>
        <taxon>Betulaceae</taxon>
        <taxon>Carpinus</taxon>
    </lineage>
</organism>
<evidence type="ECO:0000313" key="1">
    <source>
        <dbReference type="EMBL" id="KAB8606232.1"/>
    </source>
</evidence>
<accession>A0A5N6L289</accession>
<dbReference type="EMBL" id="VIBQ01000072">
    <property type="protein sequence ID" value="KAB8606232.1"/>
    <property type="molecule type" value="Genomic_DNA"/>
</dbReference>
<protein>
    <submittedName>
        <fullName evidence="1">Uncharacterized protein</fullName>
    </submittedName>
</protein>
<gene>
    <name evidence="1" type="ORF">FH972_025862</name>
</gene>
<comment type="caution">
    <text evidence="1">The sequence shown here is derived from an EMBL/GenBank/DDBJ whole genome shotgun (WGS) entry which is preliminary data.</text>
</comment>
<name>A0A5N6L289_9ROSI</name>
<dbReference type="Proteomes" id="UP000327013">
    <property type="component" value="Unassembled WGS sequence"/>
</dbReference>